<dbReference type="Pfam" id="PF03992">
    <property type="entry name" value="ABM"/>
    <property type="match status" value="1"/>
</dbReference>
<sequence>MYGLIGKITATSGQRDALIAILVAGSDALPGCYSYIVAADAVDQDIIWVTEVWDSETSHKASLLIASVKQAIMKGRPLIAGMERVATTAPLISHTKY</sequence>
<feature type="domain" description="ABM" evidence="1">
    <location>
        <begin position="2"/>
        <end position="87"/>
    </location>
</feature>
<organism evidence="2 3">
    <name type="scientific">Kordiimonas pumila</name>
    <dbReference type="NCBI Taxonomy" id="2161677"/>
    <lineage>
        <taxon>Bacteria</taxon>
        <taxon>Pseudomonadati</taxon>
        <taxon>Pseudomonadota</taxon>
        <taxon>Alphaproteobacteria</taxon>
        <taxon>Kordiimonadales</taxon>
        <taxon>Kordiimonadaceae</taxon>
        <taxon>Kordiimonas</taxon>
    </lineage>
</organism>
<dbReference type="InterPro" id="IPR007138">
    <property type="entry name" value="ABM_dom"/>
</dbReference>
<dbReference type="InterPro" id="IPR011008">
    <property type="entry name" value="Dimeric_a/b-barrel"/>
</dbReference>
<protein>
    <submittedName>
        <fullName evidence="2">Quinol monooxygenase</fullName>
        <ecNumber evidence="2">1.-.-.-</ecNumber>
    </submittedName>
</protein>
<comment type="caution">
    <text evidence="2">The sequence shown here is derived from an EMBL/GenBank/DDBJ whole genome shotgun (WGS) entry which is preliminary data.</text>
</comment>
<evidence type="ECO:0000313" key="2">
    <source>
        <dbReference type="EMBL" id="MFC3050428.1"/>
    </source>
</evidence>
<dbReference type="Gene3D" id="3.30.70.100">
    <property type="match status" value="1"/>
</dbReference>
<dbReference type="EC" id="1.-.-.-" evidence="2"/>
<keyword evidence="2" id="KW-0560">Oxidoreductase</keyword>
<dbReference type="RefSeq" id="WP_194214815.1">
    <property type="nucleotide sequence ID" value="NZ_CP061205.1"/>
</dbReference>
<keyword evidence="2" id="KW-0503">Monooxygenase</keyword>
<reference evidence="3" key="1">
    <citation type="journal article" date="2019" name="Int. J. Syst. Evol. Microbiol.">
        <title>The Global Catalogue of Microorganisms (GCM) 10K type strain sequencing project: providing services to taxonomists for standard genome sequencing and annotation.</title>
        <authorList>
            <consortium name="The Broad Institute Genomics Platform"/>
            <consortium name="The Broad Institute Genome Sequencing Center for Infectious Disease"/>
            <person name="Wu L."/>
            <person name="Ma J."/>
        </authorList>
    </citation>
    <scope>NUCLEOTIDE SEQUENCE [LARGE SCALE GENOMIC DNA]</scope>
    <source>
        <strain evidence="3">KCTC 62164</strain>
    </source>
</reference>
<dbReference type="EMBL" id="JBHRSL010000001">
    <property type="protein sequence ID" value="MFC3050428.1"/>
    <property type="molecule type" value="Genomic_DNA"/>
</dbReference>
<accession>A0ABV7D040</accession>
<dbReference type="GO" id="GO:0004497">
    <property type="term" value="F:monooxygenase activity"/>
    <property type="evidence" value="ECO:0007669"/>
    <property type="project" value="UniProtKB-KW"/>
</dbReference>
<evidence type="ECO:0000313" key="3">
    <source>
        <dbReference type="Proteomes" id="UP001595444"/>
    </source>
</evidence>
<evidence type="ECO:0000259" key="1">
    <source>
        <dbReference type="PROSITE" id="PS51725"/>
    </source>
</evidence>
<gene>
    <name evidence="2" type="ORF">ACFOKA_00770</name>
</gene>
<dbReference type="SUPFAM" id="SSF54909">
    <property type="entry name" value="Dimeric alpha+beta barrel"/>
    <property type="match status" value="1"/>
</dbReference>
<dbReference type="PROSITE" id="PS51725">
    <property type="entry name" value="ABM"/>
    <property type="match status" value="1"/>
</dbReference>
<keyword evidence="3" id="KW-1185">Reference proteome</keyword>
<dbReference type="Proteomes" id="UP001595444">
    <property type="component" value="Unassembled WGS sequence"/>
</dbReference>
<proteinExistence type="predicted"/>
<name>A0ABV7D040_9PROT</name>